<dbReference type="InterPro" id="IPR036187">
    <property type="entry name" value="DNA_mismatch_repair_MutS_sf"/>
</dbReference>
<dbReference type="Gene3D" id="3.40.50.300">
    <property type="entry name" value="P-loop containing nucleotide triphosphate hydrolases"/>
    <property type="match status" value="1"/>
</dbReference>
<evidence type="ECO:0000256" key="1">
    <source>
        <dbReference type="ARBA" id="ARBA00004286"/>
    </source>
</evidence>
<dbReference type="InterPro" id="IPR045076">
    <property type="entry name" value="MutS"/>
</dbReference>
<dbReference type="FunFam" id="1.10.1420.10:FF:000013">
    <property type="entry name" value="mutS protein homolog 4"/>
    <property type="match status" value="1"/>
</dbReference>
<dbReference type="Gene3D" id="1.10.1420.10">
    <property type="match status" value="2"/>
</dbReference>
<dbReference type="PROSITE" id="PS00486">
    <property type="entry name" value="DNA_MISMATCH_REPAIR_2"/>
    <property type="match status" value="1"/>
</dbReference>
<keyword evidence="6" id="KW-0238">DNA-binding</keyword>
<dbReference type="FunFam" id="1.10.1420.10:FF:000016">
    <property type="entry name" value="mutS protein homolog 4"/>
    <property type="match status" value="1"/>
</dbReference>
<evidence type="ECO:0000256" key="9">
    <source>
        <dbReference type="ARBA" id="ARBA00063901"/>
    </source>
</evidence>
<comment type="subcellular location">
    <subcellularLocation>
        <location evidence="1">Chromosome</location>
    </subcellularLocation>
</comment>
<comment type="caution">
    <text evidence="12">The sequence shown here is derived from an EMBL/GenBank/DDBJ whole genome shotgun (WGS) entry which is preliminary data.</text>
</comment>
<dbReference type="GO" id="GO:0005634">
    <property type="term" value="C:nucleus"/>
    <property type="evidence" value="ECO:0007669"/>
    <property type="project" value="TreeGrafter"/>
</dbReference>
<evidence type="ECO:0000256" key="8">
    <source>
        <dbReference type="ARBA" id="ARBA00056984"/>
    </source>
</evidence>
<comment type="subunit">
    <text evidence="9">Heterooligomer of MSH4 and MSH5.</text>
</comment>
<dbReference type="InterPro" id="IPR000432">
    <property type="entry name" value="DNA_mismatch_repair_MutS_C"/>
</dbReference>
<name>A0A2I0M1N2_COLLI</name>
<dbReference type="FunFam" id="3.40.50.300:FF:000870">
    <property type="entry name" value="MutS protein homolog 4"/>
    <property type="match status" value="1"/>
</dbReference>
<comment type="function">
    <text evidence="8">Involved in meiotic recombination. Required for reciprocal recombination and proper segregation of homologous chromosomes at meiosis.</text>
</comment>
<dbReference type="InterPro" id="IPR007861">
    <property type="entry name" value="DNA_mismatch_repair_MutS_clamp"/>
</dbReference>
<keyword evidence="13" id="KW-1185">Reference proteome</keyword>
<comment type="similarity">
    <text evidence="2">Belongs to the DNA mismatch repair MutS family.</text>
</comment>
<dbReference type="Pfam" id="PF05188">
    <property type="entry name" value="MutS_II"/>
    <property type="match status" value="1"/>
</dbReference>
<dbReference type="EMBL" id="AKCR02000049">
    <property type="protein sequence ID" value="PKK23578.1"/>
    <property type="molecule type" value="Genomic_DNA"/>
</dbReference>
<dbReference type="InterPro" id="IPR007696">
    <property type="entry name" value="DNA_mismatch_repair_MutS_core"/>
</dbReference>
<dbReference type="Gene3D" id="3.30.420.110">
    <property type="entry name" value="MutS, connector domain"/>
    <property type="match status" value="1"/>
</dbReference>
<dbReference type="Proteomes" id="UP000053872">
    <property type="component" value="Unassembled WGS sequence"/>
</dbReference>
<dbReference type="AlphaFoldDB" id="A0A2I0M1N2"/>
<gene>
    <name evidence="12" type="primary">MSH4</name>
    <name evidence="12" type="ORF">A306_00009369</name>
</gene>
<dbReference type="SUPFAM" id="SSF52540">
    <property type="entry name" value="P-loop containing nucleoside triphosphate hydrolases"/>
    <property type="match status" value="1"/>
</dbReference>
<organism evidence="12 13">
    <name type="scientific">Columba livia</name>
    <name type="common">Rock dove</name>
    <dbReference type="NCBI Taxonomy" id="8932"/>
    <lineage>
        <taxon>Eukaryota</taxon>
        <taxon>Metazoa</taxon>
        <taxon>Chordata</taxon>
        <taxon>Craniata</taxon>
        <taxon>Vertebrata</taxon>
        <taxon>Euteleostomi</taxon>
        <taxon>Archelosauria</taxon>
        <taxon>Archosauria</taxon>
        <taxon>Dinosauria</taxon>
        <taxon>Saurischia</taxon>
        <taxon>Theropoda</taxon>
        <taxon>Coelurosauria</taxon>
        <taxon>Aves</taxon>
        <taxon>Neognathae</taxon>
        <taxon>Neoaves</taxon>
        <taxon>Columbimorphae</taxon>
        <taxon>Columbiformes</taxon>
        <taxon>Columbidae</taxon>
        <taxon>Columba</taxon>
    </lineage>
</organism>
<dbReference type="Pfam" id="PF00488">
    <property type="entry name" value="MutS_V"/>
    <property type="match status" value="1"/>
</dbReference>
<accession>A0A2I0M1N2</accession>
<evidence type="ECO:0000256" key="3">
    <source>
        <dbReference type="ARBA" id="ARBA00022454"/>
    </source>
</evidence>
<dbReference type="GO" id="GO:0005694">
    <property type="term" value="C:chromosome"/>
    <property type="evidence" value="ECO:0007669"/>
    <property type="project" value="UniProtKB-SubCell"/>
</dbReference>
<dbReference type="SUPFAM" id="SSF48334">
    <property type="entry name" value="DNA repair protein MutS, domain III"/>
    <property type="match status" value="1"/>
</dbReference>
<dbReference type="GO" id="GO:0030983">
    <property type="term" value="F:mismatched DNA binding"/>
    <property type="evidence" value="ECO:0007669"/>
    <property type="project" value="InterPro"/>
</dbReference>
<dbReference type="InterPro" id="IPR027417">
    <property type="entry name" value="P-loop_NTPase"/>
</dbReference>
<dbReference type="SUPFAM" id="SSF53150">
    <property type="entry name" value="DNA repair protein MutS, domain II"/>
    <property type="match status" value="1"/>
</dbReference>
<dbReference type="PANTHER" id="PTHR11361">
    <property type="entry name" value="DNA MISMATCH REPAIR PROTEIN MUTS FAMILY MEMBER"/>
    <property type="match status" value="1"/>
</dbReference>
<dbReference type="GO" id="GO:0006298">
    <property type="term" value="P:mismatch repair"/>
    <property type="evidence" value="ECO:0007669"/>
    <property type="project" value="InterPro"/>
</dbReference>
<evidence type="ECO:0000256" key="7">
    <source>
        <dbReference type="ARBA" id="ARBA00023254"/>
    </source>
</evidence>
<dbReference type="InterPro" id="IPR036678">
    <property type="entry name" value="MutS_con_dom_sf"/>
</dbReference>
<evidence type="ECO:0000256" key="4">
    <source>
        <dbReference type="ARBA" id="ARBA00022741"/>
    </source>
</evidence>
<dbReference type="GO" id="GO:0140664">
    <property type="term" value="F:ATP-dependent DNA damage sensor activity"/>
    <property type="evidence" value="ECO:0007669"/>
    <property type="project" value="InterPro"/>
</dbReference>
<keyword evidence="4" id="KW-0547">Nucleotide-binding</keyword>
<evidence type="ECO:0000256" key="2">
    <source>
        <dbReference type="ARBA" id="ARBA00006271"/>
    </source>
</evidence>
<dbReference type="GO" id="GO:0007131">
    <property type="term" value="P:reciprocal meiotic recombination"/>
    <property type="evidence" value="ECO:0007669"/>
    <property type="project" value="TreeGrafter"/>
</dbReference>
<dbReference type="SMART" id="SM00533">
    <property type="entry name" value="MUTSd"/>
    <property type="match status" value="1"/>
</dbReference>
<feature type="domain" description="DNA mismatch repair proteins mutS family" evidence="11">
    <location>
        <begin position="762"/>
        <end position="778"/>
    </location>
</feature>
<evidence type="ECO:0000313" key="12">
    <source>
        <dbReference type="EMBL" id="PKK23578.1"/>
    </source>
</evidence>
<protein>
    <recommendedName>
        <fullName evidence="10">MutS protein homolog 4</fullName>
    </recommendedName>
</protein>
<keyword evidence="5" id="KW-0067">ATP-binding</keyword>
<evidence type="ECO:0000259" key="11">
    <source>
        <dbReference type="PROSITE" id="PS00486"/>
    </source>
</evidence>
<dbReference type="STRING" id="8932.A0A2I0M1N2"/>
<dbReference type="GO" id="GO:0005524">
    <property type="term" value="F:ATP binding"/>
    <property type="evidence" value="ECO:0007669"/>
    <property type="project" value="UniProtKB-KW"/>
</dbReference>
<evidence type="ECO:0000256" key="10">
    <source>
        <dbReference type="ARBA" id="ARBA00071132"/>
    </source>
</evidence>
<evidence type="ECO:0000256" key="6">
    <source>
        <dbReference type="ARBA" id="ARBA00023125"/>
    </source>
</evidence>
<dbReference type="Pfam" id="PF05192">
    <property type="entry name" value="MutS_III"/>
    <property type="match status" value="1"/>
</dbReference>
<keyword evidence="7" id="KW-0469">Meiosis</keyword>
<evidence type="ECO:0000256" key="5">
    <source>
        <dbReference type="ARBA" id="ARBA00022840"/>
    </source>
</evidence>
<keyword evidence="3" id="KW-0158">Chromosome</keyword>
<sequence length="942" mass="105253">MVSLAAPQREQGLAMRGGEQPFRFFFRCCRLVAGFVASRAVIRDVLRRCDPAAAGAALCVQLLREFETPQRLLCPSGAPARSAELGLLAKPGSSESYFGDKSSCVENTSTLNLTSCSSVRGLNSARVRRAPPSSSKPVCRTHTPLTGYSVTSSSATSAHAAASVIAAVVEGRGLARGEVGMASIDLKNPEMILSQFADNTTYAKVITKLKILTPLEIIMSNTACDTGNTTKLFSLITEHFKNVTFTTVQRKYFNETKGLEYIEQLCASEFSTIFMEVQSKYYCLAAAAALLKYVEFIQNSVYAPKSLKVRFQGSEKTAMIDSASAQNLELVINNRDSRNGHTLFGVLNYTKTAGGSRRLRSNILEPPVDAETINMRLDCVQELLQDEELFFGLQAVISKFLDTEQLLSVLVQIPKQDTVKTAESKITNLIYLKHTLELVEPLKAALRSCDTSLLKAYYHCLEDTRFGIILEKITTVINDDTRYTKGCLNMRTQKCYAVKPNINEFLDIARRTYTEIVDDIAGMITQLAEKYNLPMKTSFSSARGFFIQMTVDCSALPNGQLPSEFTKITKMKNTYSFTSADLIKMNERCQESLREIYHMTYLIVCKLLNEIYEHIHCLYKLSDVVSMLDMLLSFAHACTLSDHVRPEFTDTLAIKQGWHPILEKIAMEKPVSNNTYLTEGNNFAIITGPNMSGKSTYLKQIALCQIMAQIGSYVPAEYCSFRIAEQIFTRIGMDDDIETNSSTFMKEMKEITYIIQNANDKSLIIIDELGRGTSAEEGIGICYAACEYLLNLKAFTLFATHFLELCHIDVFYPNVENYHFEVQHVRSSAGNKEKIAYTYTLSKGCTEEKNYGLKAAEVSSLPSSVILDAKEITNHIAKQILHRQKGPPEMVEQRAVYQLAMRLVQTARNSRLDPDSLRIYLKGLKRKYEASCPAPGQNDEQQ</sequence>
<dbReference type="FunFam" id="3.30.420.110:FF:000003">
    <property type="entry name" value="mutS protein homolog 4"/>
    <property type="match status" value="1"/>
</dbReference>
<reference evidence="12 13" key="1">
    <citation type="journal article" date="2013" name="Science">
        <title>Genomic diversity and evolution of the head crest in the rock pigeon.</title>
        <authorList>
            <person name="Shapiro M.D."/>
            <person name="Kronenberg Z."/>
            <person name="Li C."/>
            <person name="Domyan E.T."/>
            <person name="Pan H."/>
            <person name="Campbell M."/>
            <person name="Tan H."/>
            <person name="Huff C.D."/>
            <person name="Hu H."/>
            <person name="Vickrey A.I."/>
            <person name="Nielsen S.C."/>
            <person name="Stringham S.A."/>
            <person name="Hu H."/>
            <person name="Willerslev E."/>
            <person name="Gilbert M.T."/>
            <person name="Yandell M."/>
            <person name="Zhang G."/>
            <person name="Wang J."/>
        </authorList>
    </citation>
    <scope>NUCLEOTIDE SEQUENCE [LARGE SCALE GENOMIC DNA]</scope>
    <source>
        <tissue evidence="12">Blood</tissue>
    </source>
</reference>
<dbReference type="InterPro" id="IPR007860">
    <property type="entry name" value="DNA_mmatch_repair_MutS_con_dom"/>
</dbReference>
<dbReference type="SMART" id="SM00534">
    <property type="entry name" value="MUTSac"/>
    <property type="match status" value="1"/>
</dbReference>
<dbReference type="CDD" id="cd03243">
    <property type="entry name" value="ABC_MutS_homologs"/>
    <property type="match status" value="1"/>
</dbReference>
<evidence type="ECO:0000313" key="13">
    <source>
        <dbReference type="Proteomes" id="UP000053872"/>
    </source>
</evidence>
<dbReference type="InParanoid" id="A0A2I0M1N2"/>
<proteinExistence type="inferred from homology"/>
<dbReference type="PANTHER" id="PTHR11361:SF21">
    <property type="entry name" value="MUTS PROTEIN HOMOLOG 4"/>
    <property type="match status" value="1"/>
</dbReference>
<dbReference type="Pfam" id="PF05190">
    <property type="entry name" value="MutS_IV"/>
    <property type="match status" value="1"/>
</dbReference>